<dbReference type="InterPro" id="IPR016932">
    <property type="entry name" value="UCP029669"/>
</dbReference>
<organism evidence="1 2">
    <name type="scientific">Variovorax terrae</name>
    <dbReference type="NCBI Taxonomy" id="2923278"/>
    <lineage>
        <taxon>Bacteria</taxon>
        <taxon>Pseudomonadati</taxon>
        <taxon>Pseudomonadota</taxon>
        <taxon>Betaproteobacteria</taxon>
        <taxon>Burkholderiales</taxon>
        <taxon>Comamonadaceae</taxon>
        <taxon>Variovorax</taxon>
    </lineage>
</organism>
<dbReference type="EMBL" id="JALGBI010000001">
    <property type="protein sequence ID" value="MCJ0761807.1"/>
    <property type="molecule type" value="Genomic_DNA"/>
</dbReference>
<dbReference type="RefSeq" id="WP_243303326.1">
    <property type="nucleotide sequence ID" value="NZ_JALGBI010000001.1"/>
</dbReference>
<dbReference type="Gene3D" id="1.10.8.10">
    <property type="entry name" value="DNA helicase RuvA subunit, C-terminal domain"/>
    <property type="match status" value="1"/>
</dbReference>
<dbReference type="AlphaFoldDB" id="A0A9X1VTX3"/>
<name>A0A9X1VTX3_9BURK</name>
<dbReference type="PIRSF" id="PIRSF029669">
    <property type="entry name" value="UCP029669"/>
    <property type="match status" value="1"/>
</dbReference>
<dbReference type="SUPFAM" id="SSF110849">
    <property type="entry name" value="ParB/Sulfiredoxin"/>
    <property type="match status" value="1"/>
</dbReference>
<reference evidence="1" key="1">
    <citation type="submission" date="2022-03" db="EMBL/GenBank/DDBJ databases">
        <authorList>
            <person name="Woo C.Y."/>
        </authorList>
    </citation>
    <scope>NUCLEOTIDE SEQUENCE</scope>
    <source>
        <strain evidence="1">CYS-02</strain>
    </source>
</reference>
<dbReference type="InterPro" id="IPR014956">
    <property type="entry name" value="ParBc_2"/>
</dbReference>
<comment type="caution">
    <text evidence="1">The sequence shown here is derived from an EMBL/GenBank/DDBJ whole genome shotgun (WGS) entry which is preliminary data.</text>
</comment>
<dbReference type="Gene3D" id="3.90.1530.10">
    <property type="entry name" value="Conserved hypothetical protein from pyrococcus furiosus pfu- 392566-001, ParB domain"/>
    <property type="match status" value="1"/>
</dbReference>
<dbReference type="Proteomes" id="UP001139447">
    <property type="component" value="Unassembled WGS sequence"/>
</dbReference>
<gene>
    <name evidence="1" type="ORF">MMF98_01165</name>
</gene>
<sequence length="208" mass="23832">MHTRHQHLFKTDLRRLRPTQITVGYAEVEQKRGLWSGMGKAERQKFLDSHWFPAVRGPGDNFYIVDHHHLGRALLEEGVDQSFVVLLKDLSMLGKDEFWTVMDHHQWVHPYDAKGRRRTVADLPKALDKLTDDPYRSLAGEVRHAGGFPKDATPFAEFLWADFFRRRIKTAQIQRDPDTALQKAMTLCHSTEAAHLPGWSGEAAPLAS</sequence>
<keyword evidence="2" id="KW-1185">Reference proteome</keyword>
<dbReference type="CDD" id="cd16390">
    <property type="entry name" value="ParB_N_Srx_like"/>
    <property type="match status" value="1"/>
</dbReference>
<dbReference type="InterPro" id="IPR036086">
    <property type="entry name" value="ParB/Sulfiredoxin_sf"/>
</dbReference>
<protein>
    <submittedName>
        <fullName evidence="1">Chromosome partitioning protein ParB</fullName>
    </submittedName>
</protein>
<evidence type="ECO:0000313" key="1">
    <source>
        <dbReference type="EMBL" id="MCJ0761807.1"/>
    </source>
</evidence>
<evidence type="ECO:0000313" key="2">
    <source>
        <dbReference type="Proteomes" id="UP001139447"/>
    </source>
</evidence>
<proteinExistence type="predicted"/>
<dbReference type="Pfam" id="PF08857">
    <property type="entry name" value="ParBc_2"/>
    <property type="match status" value="1"/>
</dbReference>
<accession>A0A9X1VTX3</accession>